<proteinExistence type="predicted"/>
<dbReference type="Proteomes" id="UP000069001">
    <property type="component" value="Unassembled WGS sequence"/>
</dbReference>
<evidence type="ECO:0008006" key="4">
    <source>
        <dbReference type="Google" id="ProtNLM"/>
    </source>
</evidence>
<keyword evidence="1" id="KW-1133">Transmembrane helix</keyword>
<dbReference type="EMBL" id="LOYH01000092">
    <property type="protein sequence ID" value="KVK75312.1"/>
    <property type="molecule type" value="Genomic_DNA"/>
</dbReference>
<evidence type="ECO:0000256" key="1">
    <source>
        <dbReference type="SAM" id="Phobius"/>
    </source>
</evidence>
<name>A0A103Z8G5_BURCE</name>
<evidence type="ECO:0000313" key="3">
    <source>
        <dbReference type="Proteomes" id="UP000069001"/>
    </source>
</evidence>
<keyword evidence="1" id="KW-0812">Transmembrane</keyword>
<feature type="transmembrane region" description="Helical" evidence="1">
    <location>
        <begin position="219"/>
        <end position="244"/>
    </location>
</feature>
<dbReference type="RefSeq" id="WP_059732241.1">
    <property type="nucleotide sequence ID" value="NZ_LOYH01000092.1"/>
</dbReference>
<evidence type="ECO:0000313" key="2">
    <source>
        <dbReference type="EMBL" id="KVK75312.1"/>
    </source>
</evidence>
<accession>A0A103Z8G5</accession>
<gene>
    <name evidence="2" type="ORF">WS90_29875</name>
</gene>
<organism evidence="2 3">
    <name type="scientific">Burkholderia cepacia</name>
    <name type="common">Pseudomonas cepacia</name>
    <dbReference type="NCBI Taxonomy" id="292"/>
    <lineage>
        <taxon>Bacteria</taxon>
        <taxon>Pseudomonadati</taxon>
        <taxon>Pseudomonadota</taxon>
        <taxon>Betaproteobacteria</taxon>
        <taxon>Burkholderiales</taxon>
        <taxon>Burkholderiaceae</taxon>
        <taxon>Burkholderia</taxon>
        <taxon>Burkholderia cepacia complex</taxon>
    </lineage>
</organism>
<protein>
    <recommendedName>
        <fullName evidence="4">DUF3944 domain-containing protein</fullName>
    </recommendedName>
</protein>
<reference evidence="2 3" key="1">
    <citation type="submission" date="2015-11" db="EMBL/GenBank/DDBJ databases">
        <title>Expanding the genomic diversity of Burkholderia species for the development of highly accurate diagnostics.</title>
        <authorList>
            <person name="Sahl J."/>
            <person name="Keim P."/>
            <person name="Wagner D."/>
        </authorList>
    </citation>
    <scope>NUCLEOTIDE SEQUENCE [LARGE SCALE GENOMIC DNA]</scope>
    <source>
        <strain evidence="2 3">MSMB1302</strain>
    </source>
</reference>
<feature type="transmembrane region" description="Helical" evidence="1">
    <location>
        <begin position="189"/>
        <end position="213"/>
    </location>
</feature>
<dbReference type="AlphaFoldDB" id="A0A103Z8G5"/>
<keyword evidence="1" id="KW-0472">Membrane</keyword>
<sequence>MDYEFEEKWWSLSALLQVADDEDLVILVEHLTDKGKGRSSLSDTRLKQLTACSTSGVFGRSDRNDIAREIRLFGGNSFANALRGGEGAAYQGLVIDAAKHLKVDVEGGESAPSVETQILRKLFLDALDAMPDDKRRATLSHIGLSGLAESGRAEIAAALREAPAHGEIRMRVAAFVAESTASSVLGRGLAVAGGAGVGAAMLASGALAAAATVVVPFSLVYSAMALAAPAYRVFVPCVVQVAYIREKARYTIRNGGTLDVVGSSAASETMPSMPPIPEIGSHVMPSLPKIKRIKTY</sequence>
<comment type="caution">
    <text evidence="2">The sequence shown here is derived from an EMBL/GenBank/DDBJ whole genome shotgun (WGS) entry which is preliminary data.</text>
</comment>